<dbReference type="STRING" id="1261640.BHK98_08535"/>
<protein>
    <submittedName>
        <fullName evidence="5">Alanine racemase</fullName>
    </submittedName>
</protein>
<dbReference type="Pfam" id="PF01168">
    <property type="entry name" value="Ala_racemase_N"/>
    <property type="match status" value="1"/>
</dbReference>
<accession>A0A1Q9JIS6</accession>
<dbReference type="GO" id="GO:0008784">
    <property type="term" value="F:alanine racemase activity"/>
    <property type="evidence" value="ECO:0007669"/>
    <property type="project" value="TreeGrafter"/>
</dbReference>
<dbReference type="GO" id="GO:0005829">
    <property type="term" value="C:cytosol"/>
    <property type="evidence" value="ECO:0007669"/>
    <property type="project" value="TreeGrafter"/>
</dbReference>
<keyword evidence="3" id="KW-0413">Isomerase</keyword>
<dbReference type="InterPro" id="IPR029066">
    <property type="entry name" value="PLP-binding_barrel"/>
</dbReference>
<keyword evidence="2" id="KW-0663">Pyridoxal phosphate</keyword>
<evidence type="ECO:0000256" key="3">
    <source>
        <dbReference type="ARBA" id="ARBA00023235"/>
    </source>
</evidence>
<gene>
    <name evidence="5" type="ORF">BHK98_08535</name>
</gene>
<dbReference type="Gene3D" id="3.20.20.10">
    <property type="entry name" value="Alanine racemase"/>
    <property type="match status" value="1"/>
</dbReference>
<dbReference type="CDD" id="cd06815">
    <property type="entry name" value="PLPDE_III_AR_like_1"/>
    <property type="match status" value="1"/>
</dbReference>
<comment type="cofactor">
    <cofactor evidence="1">
        <name>pyridoxal 5'-phosphate</name>
        <dbReference type="ChEBI" id="CHEBI:597326"/>
    </cofactor>
</comment>
<dbReference type="SUPFAM" id="SSF51419">
    <property type="entry name" value="PLP-binding barrel"/>
    <property type="match status" value="1"/>
</dbReference>
<evidence type="ECO:0000259" key="4">
    <source>
        <dbReference type="Pfam" id="PF01168"/>
    </source>
</evidence>
<dbReference type="Proteomes" id="UP000187404">
    <property type="component" value="Unassembled WGS sequence"/>
</dbReference>
<dbReference type="PANTHER" id="PTHR30511:SF3">
    <property type="entry name" value="LYSINE RACEMASE"/>
    <property type="match status" value="1"/>
</dbReference>
<dbReference type="InterPro" id="IPR000821">
    <property type="entry name" value="Ala_racemase"/>
</dbReference>
<evidence type="ECO:0000313" key="6">
    <source>
        <dbReference type="Proteomes" id="UP000187404"/>
    </source>
</evidence>
<dbReference type="OrthoDB" id="504078at2"/>
<sequence>MYPKLVVDLKKLQGNLDAVAEITKDRGGCSLMIVTKGLCADPEMAGLVARDPKVDYMADSRVKNLASYADMARANGKKTVLLRIPMHDEVEGVIQYADISFNSELSTIRLLNEEAGRAGKVHDIVLMIDLGDLREGIFFRNEDLIREAVEEILQMEHINLYGIAVNLTCYGAIIPKYDNLSQLVEIARKIEEKYDIRLQMVSGGNSSSIYLIDKGELPEGINNLRLGEAFLLGNDTAYETDLPGTVGDTVTLQAQIVELKEKPSLPIGEVGVDAFGQKPYYEDRGIMKRAIIAVGKQDTDLDSMTPTDPQIEIMGGSSDHTILDVTHCDRDYKVGDVVTFELGYGGMLKVATSPYVEREYVRG</sequence>
<feature type="domain" description="Alanine racemase N-terminal" evidence="4">
    <location>
        <begin position="7"/>
        <end position="229"/>
    </location>
</feature>
<evidence type="ECO:0000256" key="1">
    <source>
        <dbReference type="ARBA" id="ARBA00001933"/>
    </source>
</evidence>
<evidence type="ECO:0000313" key="5">
    <source>
        <dbReference type="EMBL" id="OLR56106.1"/>
    </source>
</evidence>
<dbReference type="RefSeq" id="WP_075713400.1">
    <property type="nucleotide sequence ID" value="NZ_MJIE01000001.1"/>
</dbReference>
<comment type="caution">
    <text evidence="5">The sequence shown here is derived from an EMBL/GenBank/DDBJ whole genome shotgun (WGS) entry which is preliminary data.</text>
</comment>
<dbReference type="PANTHER" id="PTHR30511">
    <property type="entry name" value="ALANINE RACEMASE"/>
    <property type="match status" value="1"/>
</dbReference>
<evidence type="ECO:0000256" key="2">
    <source>
        <dbReference type="ARBA" id="ARBA00022898"/>
    </source>
</evidence>
<dbReference type="GO" id="GO:0030170">
    <property type="term" value="F:pyridoxal phosphate binding"/>
    <property type="evidence" value="ECO:0007669"/>
    <property type="project" value="TreeGrafter"/>
</dbReference>
<proteinExistence type="predicted"/>
<dbReference type="EMBL" id="MJIE01000001">
    <property type="protein sequence ID" value="OLR56106.1"/>
    <property type="molecule type" value="Genomic_DNA"/>
</dbReference>
<name>A0A1Q9JIS6_9FIRM</name>
<keyword evidence="6" id="KW-1185">Reference proteome</keyword>
<dbReference type="AlphaFoldDB" id="A0A1Q9JIS6"/>
<organism evidence="5 6">
    <name type="scientific">Hornefia porci</name>
    <dbReference type="NCBI Taxonomy" id="2652292"/>
    <lineage>
        <taxon>Bacteria</taxon>
        <taxon>Bacillati</taxon>
        <taxon>Bacillota</taxon>
        <taxon>Clostridia</taxon>
        <taxon>Peptostreptococcales</taxon>
        <taxon>Anaerovoracaceae</taxon>
        <taxon>Hornefia</taxon>
    </lineage>
</organism>
<dbReference type="NCBIfam" id="NF040742">
    <property type="entry name" value="racem_Orr"/>
    <property type="match status" value="1"/>
</dbReference>
<dbReference type="InterPro" id="IPR001608">
    <property type="entry name" value="Ala_racemase_N"/>
</dbReference>
<reference evidence="5 6" key="1">
    <citation type="journal article" date="2016" name="Appl. Environ. Microbiol.">
        <title>Function and Phylogeny of Bacterial Butyryl Coenzyme A:Acetate Transferases and Their Diversity in the Proximal Colon of Swine.</title>
        <authorList>
            <person name="Trachsel J."/>
            <person name="Bayles D.O."/>
            <person name="Looft T."/>
            <person name="Levine U.Y."/>
            <person name="Allen H.K."/>
        </authorList>
    </citation>
    <scope>NUCLEOTIDE SEQUENCE [LARGE SCALE GENOMIC DNA]</scope>
    <source>
        <strain evidence="5 6">68-3-10</strain>
    </source>
</reference>